<protein>
    <submittedName>
        <fullName evidence="4">Methylated-DNA--protein-cysteine methyltransferase</fullName>
    </submittedName>
</protein>
<accession>N6UTK9</accession>
<dbReference type="Gene3D" id="3.30.160.460">
    <property type="match status" value="1"/>
</dbReference>
<keyword evidence="4" id="KW-0489">Methyltransferase</keyword>
<dbReference type="SUPFAM" id="SSF46767">
    <property type="entry name" value="Methylated DNA-protein cysteine methyltransferase, C-terminal domain"/>
    <property type="match status" value="1"/>
</dbReference>
<organism evidence="4 5">
    <name type="scientific">Methanocaldococcus villosus KIN24-T80</name>
    <dbReference type="NCBI Taxonomy" id="1069083"/>
    <lineage>
        <taxon>Archaea</taxon>
        <taxon>Methanobacteriati</taxon>
        <taxon>Methanobacteriota</taxon>
        <taxon>Methanomada group</taxon>
        <taxon>Methanococci</taxon>
        <taxon>Methanococcales</taxon>
        <taxon>Methanocaldococcaceae</taxon>
        <taxon>Methanocaldococcus</taxon>
    </lineage>
</organism>
<dbReference type="PANTHER" id="PTHR10815:SF13">
    <property type="entry name" value="METHYLATED-DNA--PROTEIN-CYSTEINE METHYLTRANSFERASE"/>
    <property type="match status" value="1"/>
</dbReference>
<feature type="domain" description="Methylated-DNA-[protein]-cysteine S-methyltransferase DNA binding" evidence="2">
    <location>
        <begin position="72"/>
        <end position="147"/>
    </location>
</feature>
<comment type="caution">
    <text evidence="4">The sequence shown here is derived from an EMBL/GenBank/DDBJ whole genome shotgun (WGS) entry which is preliminary data.</text>
</comment>
<reference evidence="4 5" key="1">
    <citation type="journal article" date="2013" name="Genome Announc.">
        <title>Draft Genome Sequence of a Highly Flagellated, Fast-Swimming Archaeon, Methanocaldococcus villosus Strain KIN24-T80 (DSM 22612).</title>
        <authorList>
            <person name="Thennarasu S."/>
            <person name="Polireddy D."/>
            <person name="Antony A."/>
            <person name="Yada M.R."/>
            <person name="Algarawi S."/>
            <person name="Sivakumar N."/>
        </authorList>
    </citation>
    <scope>NUCLEOTIDE SEQUENCE [LARGE SCALE GENOMIC DNA]</scope>
    <source>
        <strain evidence="4 5">KIN24-T80</strain>
    </source>
</reference>
<dbReference type="GO" id="GO:0006281">
    <property type="term" value="P:DNA repair"/>
    <property type="evidence" value="ECO:0007669"/>
    <property type="project" value="InterPro"/>
</dbReference>
<evidence type="ECO:0000313" key="5">
    <source>
        <dbReference type="Proteomes" id="UP000053695"/>
    </source>
</evidence>
<dbReference type="RefSeq" id="WP_004593806.1">
    <property type="nucleotide sequence ID" value="NZ_APMM01000056.1"/>
</dbReference>
<evidence type="ECO:0000256" key="1">
    <source>
        <dbReference type="ARBA" id="ARBA00022763"/>
    </source>
</evidence>
<feature type="domain" description="Methylated DNA-protein cysteine MeTransferase OGT N-terminal" evidence="3">
    <location>
        <begin position="2"/>
        <end position="63"/>
    </location>
</feature>
<dbReference type="InterPro" id="IPR055028">
    <property type="entry name" value="OGT_N"/>
</dbReference>
<dbReference type="PATRIC" id="fig|1069083.5.peg.1290"/>
<gene>
    <name evidence="4" type="ORF">J422_06628</name>
</gene>
<dbReference type="GO" id="GO:0008168">
    <property type="term" value="F:methyltransferase activity"/>
    <property type="evidence" value="ECO:0007669"/>
    <property type="project" value="UniProtKB-KW"/>
</dbReference>
<dbReference type="AlphaFoldDB" id="N6UTK9"/>
<proteinExistence type="predicted"/>
<dbReference type="InterPro" id="IPR036388">
    <property type="entry name" value="WH-like_DNA-bd_sf"/>
</dbReference>
<evidence type="ECO:0000313" key="4">
    <source>
        <dbReference type="EMBL" id="ENN95664.1"/>
    </source>
</evidence>
<dbReference type="Pfam" id="PF22413">
    <property type="entry name" value="OGT_N"/>
    <property type="match status" value="1"/>
</dbReference>
<dbReference type="Gene3D" id="1.10.10.10">
    <property type="entry name" value="Winged helix-like DNA-binding domain superfamily/Winged helix DNA-binding domain"/>
    <property type="match status" value="1"/>
</dbReference>
<sequence>MIVEIDGYFIGLKFKDDYLVANTIPLKSKPKGFGELSDEYLDIAEIILKLYFAKMSDKEARKKVKHKLLVSPFIKKVLIFITNIPMGKTVTYGDVAKALNTSPRAVGRALNKNPLPLLYPCHRVVAKDSLGGYAYGLEEKKVILDREIKNFKYK</sequence>
<dbReference type="InterPro" id="IPR036217">
    <property type="entry name" value="MethylDNA_cys_MeTrfase_DNAb"/>
</dbReference>
<dbReference type="PANTHER" id="PTHR10815">
    <property type="entry name" value="METHYLATED-DNA--PROTEIN-CYSTEINE METHYLTRANSFERASE"/>
    <property type="match status" value="1"/>
</dbReference>
<keyword evidence="5" id="KW-1185">Reference proteome</keyword>
<evidence type="ECO:0000259" key="2">
    <source>
        <dbReference type="Pfam" id="PF01035"/>
    </source>
</evidence>
<dbReference type="CDD" id="cd06445">
    <property type="entry name" value="ATase"/>
    <property type="match status" value="1"/>
</dbReference>
<dbReference type="InterPro" id="IPR014048">
    <property type="entry name" value="MethylDNA_cys_MeTrfase_DNA-bd"/>
</dbReference>
<name>N6UTK9_9EURY</name>
<keyword evidence="4" id="KW-0808">Transferase</keyword>
<dbReference type="OrthoDB" id="372118at2157"/>
<dbReference type="STRING" id="1069083.GCA_000371805_00365"/>
<dbReference type="NCBIfam" id="TIGR00589">
    <property type="entry name" value="ogt"/>
    <property type="match status" value="1"/>
</dbReference>
<dbReference type="GO" id="GO:0032259">
    <property type="term" value="P:methylation"/>
    <property type="evidence" value="ECO:0007669"/>
    <property type="project" value="UniProtKB-KW"/>
</dbReference>
<evidence type="ECO:0000259" key="3">
    <source>
        <dbReference type="Pfam" id="PF22413"/>
    </source>
</evidence>
<keyword evidence="1" id="KW-0227">DNA damage</keyword>
<dbReference type="Proteomes" id="UP000053695">
    <property type="component" value="Unassembled WGS sequence"/>
</dbReference>
<dbReference type="EMBL" id="APMM01000056">
    <property type="protein sequence ID" value="ENN95664.1"/>
    <property type="molecule type" value="Genomic_DNA"/>
</dbReference>
<dbReference type="Pfam" id="PF01035">
    <property type="entry name" value="DNA_binding_1"/>
    <property type="match status" value="1"/>
</dbReference>